<evidence type="ECO:0000313" key="3">
    <source>
        <dbReference type="Proteomes" id="UP000092462"/>
    </source>
</evidence>
<reference evidence="2" key="1">
    <citation type="submission" date="2022-08" db="UniProtKB">
        <authorList>
            <consortium name="EnsemblMetazoa"/>
        </authorList>
    </citation>
    <scope>IDENTIFICATION</scope>
    <source>
        <strain evidence="2">Israel</strain>
    </source>
</reference>
<protein>
    <recommendedName>
        <fullName evidence="1">Endonuclease/exonuclease/phosphatase domain-containing protein</fullName>
    </recommendedName>
</protein>
<dbReference type="Proteomes" id="UP000092462">
    <property type="component" value="Unassembled WGS sequence"/>
</dbReference>
<evidence type="ECO:0000313" key="2">
    <source>
        <dbReference type="EnsemblMetazoa" id="PPAI007391-PA"/>
    </source>
</evidence>
<dbReference type="GO" id="GO:0003824">
    <property type="term" value="F:catalytic activity"/>
    <property type="evidence" value="ECO:0007669"/>
    <property type="project" value="InterPro"/>
</dbReference>
<organism evidence="2 3">
    <name type="scientific">Phlebotomus papatasi</name>
    <name type="common">Sandfly</name>
    <dbReference type="NCBI Taxonomy" id="29031"/>
    <lineage>
        <taxon>Eukaryota</taxon>
        <taxon>Metazoa</taxon>
        <taxon>Ecdysozoa</taxon>
        <taxon>Arthropoda</taxon>
        <taxon>Hexapoda</taxon>
        <taxon>Insecta</taxon>
        <taxon>Pterygota</taxon>
        <taxon>Neoptera</taxon>
        <taxon>Endopterygota</taxon>
        <taxon>Diptera</taxon>
        <taxon>Nematocera</taxon>
        <taxon>Psychodoidea</taxon>
        <taxon>Psychodidae</taxon>
        <taxon>Phlebotomus</taxon>
        <taxon>Phlebotomus</taxon>
    </lineage>
</organism>
<dbReference type="PANTHER" id="PTHR33273:SF2">
    <property type="entry name" value="ENDONUCLEASE_EXONUCLEASE_PHOSPHATASE DOMAIN-CONTAINING PROTEIN"/>
    <property type="match status" value="1"/>
</dbReference>
<accession>A0A1B0DGV7</accession>
<proteinExistence type="predicted"/>
<name>A0A1B0DGV7_PHLPP</name>
<dbReference type="InterPro" id="IPR036691">
    <property type="entry name" value="Endo/exonu/phosph_ase_sf"/>
</dbReference>
<dbReference type="SUPFAM" id="SSF56219">
    <property type="entry name" value="DNase I-like"/>
    <property type="match status" value="1"/>
</dbReference>
<dbReference type="Pfam" id="PF14529">
    <property type="entry name" value="Exo_endo_phos_2"/>
    <property type="match status" value="1"/>
</dbReference>
<evidence type="ECO:0000259" key="1">
    <source>
        <dbReference type="Pfam" id="PF14529"/>
    </source>
</evidence>
<dbReference type="VEuPathDB" id="VectorBase:PPAI007391"/>
<sequence length="400" mass="46738">MDSQKRNLKIMTFNCNGIISKLKEIESFLESNKIDIALINETNLKPSKKIYLKNYDIYRSDNIESQKGGNAIFIKRNIKHKRINIPKIESLSNVIGIKLFLSNESFAVFNIYLRPRVKLNTRDLINLCAINEKVIIGGDFNSKNKKWLCHSTDSNGKILEDFLNNNSSRIKLVSSDTPTYSPISKKKRPSIIDYFLAKKVIMTKPICKVDLDSDHVPVISVILLNNNDIETYLEKLDYNKTNWKHYRTILHEKTNHLVNINSEELLEENITILSNNISETLNKCTPKIKDFKDELPRFILAAIKYRNKIRRRYNKYGRQEDKTIINKVSRKIKESIQNYNNKKWEKSDSIKYLGVTLDKKLKFNIHIQNTIKKAKVAMNKIFSLIKYDSELNTVHTFMKN</sequence>
<dbReference type="PANTHER" id="PTHR33273">
    <property type="entry name" value="DOMAIN-CONTAINING PROTEIN, PUTATIVE-RELATED"/>
    <property type="match status" value="1"/>
</dbReference>
<dbReference type="AlphaFoldDB" id="A0A1B0DGV7"/>
<feature type="domain" description="Endonuclease/exonuclease/phosphatase" evidence="1">
    <location>
        <begin position="107"/>
        <end position="219"/>
    </location>
</feature>
<dbReference type="EnsemblMetazoa" id="PPAI007391-RA">
    <property type="protein sequence ID" value="PPAI007391-PA"/>
    <property type="gene ID" value="PPAI007391"/>
</dbReference>
<dbReference type="EMBL" id="AJVK01033868">
    <property type="status" value="NOT_ANNOTATED_CDS"/>
    <property type="molecule type" value="Genomic_DNA"/>
</dbReference>
<keyword evidence="3" id="KW-1185">Reference proteome</keyword>
<dbReference type="Gene3D" id="3.60.10.10">
    <property type="entry name" value="Endonuclease/exonuclease/phosphatase"/>
    <property type="match status" value="1"/>
</dbReference>
<dbReference type="InterPro" id="IPR005135">
    <property type="entry name" value="Endo/exonuclease/phosphatase"/>
</dbReference>